<dbReference type="AlphaFoldDB" id="A0A0E9PWB4"/>
<organism evidence="1">
    <name type="scientific">Anguilla anguilla</name>
    <name type="common">European freshwater eel</name>
    <name type="synonym">Muraena anguilla</name>
    <dbReference type="NCBI Taxonomy" id="7936"/>
    <lineage>
        <taxon>Eukaryota</taxon>
        <taxon>Metazoa</taxon>
        <taxon>Chordata</taxon>
        <taxon>Craniata</taxon>
        <taxon>Vertebrata</taxon>
        <taxon>Euteleostomi</taxon>
        <taxon>Actinopterygii</taxon>
        <taxon>Neopterygii</taxon>
        <taxon>Teleostei</taxon>
        <taxon>Anguilliformes</taxon>
        <taxon>Anguillidae</taxon>
        <taxon>Anguilla</taxon>
    </lineage>
</organism>
<sequence length="33" mass="3590">MVRGVGVVGVHRGAVRDEGPLLQLTEYLRVTVL</sequence>
<accession>A0A0E9PWB4</accession>
<reference evidence="1" key="1">
    <citation type="submission" date="2014-11" db="EMBL/GenBank/DDBJ databases">
        <authorList>
            <person name="Amaro Gonzalez C."/>
        </authorList>
    </citation>
    <scope>NUCLEOTIDE SEQUENCE</scope>
</reference>
<dbReference type="EMBL" id="GBXM01100404">
    <property type="protein sequence ID" value="JAH08173.1"/>
    <property type="molecule type" value="Transcribed_RNA"/>
</dbReference>
<evidence type="ECO:0000313" key="1">
    <source>
        <dbReference type="EMBL" id="JAH08173.1"/>
    </source>
</evidence>
<name>A0A0E9PWB4_ANGAN</name>
<reference evidence="1" key="2">
    <citation type="journal article" date="2015" name="Fish Shellfish Immunol.">
        <title>Early steps in the European eel (Anguilla anguilla)-Vibrio vulnificus interaction in the gills: Role of the RtxA13 toxin.</title>
        <authorList>
            <person name="Callol A."/>
            <person name="Pajuelo D."/>
            <person name="Ebbesson L."/>
            <person name="Teles M."/>
            <person name="MacKenzie S."/>
            <person name="Amaro C."/>
        </authorList>
    </citation>
    <scope>NUCLEOTIDE SEQUENCE</scope>
</reference>
<proteinExistence type="predicted"/>
<protein>
    <submittedName>
        <fullName evidence="1">Uncharacterized protein</fullName>
    </submittedName>
</protein>